<dbReference type="AlphaFoldDB" id="A0A562VDE8"/>
<dbReference type="InterPro" id="IPR050744">
    <property type="entry name" value="AI-2_Isomerase_LsrG"/>
</dbReference>
<dbReference type="InterPro" id="IPR007138">
    <property type="entry name" value="ABM_dom"/>
</dbReference>
<dbReference type="PANTHER" id="PTHR33336:SF15">
    <property type="entry name" value="ABM DOMAIN-CONTAINING PROTEIN"/>
    <property type="match status" value="1"/>
</dbReference>
<evidence type="ECO:0000313" key="3">
    <source>
        <dbReference type="Proteomes" id="UP000321617"/>
    </source>
</evidence>
<name>A0A562VDE8_9ACTN</name>
<dbReference type="InterPro" id="IPR011008">
    <property type="entry name" value="Dimeric_a/b-barrel"/>
</dbReference>
<dbReference type="PANTHER" id="PTHR33336">
    <property type="entry name" value="QUINOL MONOOXYGENASE YGIN-RELATED"/>
    <property type="match status" value="1"/>
</dbReference>
<dbReference type="OrthoDB" id="5080511at2"/>
<reference evidence="2 3" key="1">
    <citation type="journal article" date="2013" name="Stand. Genomic Sci.">
        <title>Genomic Encyclopedia of Type Strains, Phase I: The one thousand microbial genomes (KMG-I) project.</title>
        <authorList>
            <person name="Kyrpides N.C."/>
            <person name="Woyke T."/>
            <person name="Eisen J.A."/>
            <person name="Garrity G."/>
            <person name="Lilburn T.G."/>
            <person name="Beck B.J."/>
            <person name="Whitman W.B."/>
            <person name="Hugenholtz P."/>
            <person name="Klenk H.P."/>
        </authorList>
    </citation>
    <scope>NUCLEOTIDE SEQUENCE [LARGE SCALE GENOMIC DNA]</scope>
    <source>
        <strain evidence="2 3">DSM 45044</strain>
    </source>
</reference>
<evidence type="ECO:0000259" key="1">
    <source>
        <dbReference type="PROSITE" id="PS51725"/>
    </source>
</evidence>
<dbReference type="Proteomes" id="UP000321617">
    <property type="component" value="Unassembled WGS sequence"/>
</dbReference>
<dbReference type="Pfam" id="PF03992">
    <property type="entry name" value="ABM"/>
    <property type="match status" value="1"/>
</dbReference>
<dbReference type="SUPFAM" id="SSF54909">
    <property type="entry name" value="Dimeric alpha+beta barrel"/>
    <property type="match status" value="1"/>
</dbReference>
<keyword evidence="2" id="KW-0503">Monooxygenase</keyword>
<dbReference type="PROSITE" id="PS51725">
    <property type="entry name" value="ABM"/>
    <property type="match status" value="1"/>
</dbReference>
<evidence type="ECO:0000313" key="2">
    <source>
        <dbReference type="EMBL" id="TWJ15892.1"/>
    </source>
</evidence>
<sequence length="104" mass="12050">MIIVHAEVRLLPEHRDAGLRLLRELAERTRSGDRGCLEYRYHVDVDDPLRLVCVEVWTDEAALREHLAAPHMNDPRSRFSEYTDGSEQVRVYRAEPVRPEAITG</sequence>
<proteinExistence type="predicted"/>
<protein>
    <submittedName>
        <fullName evidence="2">Quinol monooxygenase YgiN</fullName>
    </submittedName>
</protein>
<dbReference type="RefSeq" id="WP_147135337.1">
    <property type="nucleotide sequence ID" value="NZ_BAABIJ010000001.1"/>
</dbReference>
<dbReference type="Gene3D" id="3.30.70.100">
    <property type="match status" value="1"/>
</dbReference>
<organism evidence="2 3">
    <name type="scientific">Stackebrandtia albiflava</name>
    <dbReference type="NCBI Taxonomy" id="406432"/>
    <lineage>
        <taxon>Bacteria</taxon>
        <taxon>Bacillati</taxon>
        <taxon>Actinomycetota</taxon>
        <taxon>Actinomycetes</taxon>
        <taxon>Glycomycetales</taxon>
        <taxon>Glycomycetaceae</taxon>
        <taxon>Stackebrandtia</taxon>
    </lineage>
</organism>
<keyword evidence="3" id="KW-1185">Reference proteome</keyword>
<feature type="domain" description="ABM" evidence="1">
    <location>
        <begin position="2"/>
        <end position="92"/>
    </location>
</feature>
<gene>
    <name evidence="2" type="ORF">LX16_1611</name>
</gene>
<comment type="caution">
    <text evidence="2">The sequence shown here is derived from an EMBL/GenBank/DDBJ whole genome shotgun (WGS) entry which is preliminary data.</text>
</comment>
<dbReference type="EMBL" id="VLLL01000005">
    <property type="protein sequence ID" value="TWJ15892.1"/>
    <property type="molecule type" value="Genomic_DNA"/>
</dbReference>
<dbReference type="GO" id="GO:0004497">
    <property type="term" value="F:monooxygenase activity"/>
    <property type="evidence" value="ECO:0007669"/>
    <property type="project" value="UniProtKB-KW"/>
</dbReference>
<accession>A0A562VDE8</accession>
<keyword evidence="2" id="KW-0560">Oxidoreductase</keyword>